<sequence length="148" mass="16041">MNILFSSSNGNSRRLSQRSLPPLPPSSQQASVTPIDSPVVASPTKYVDIPKWPKTAQGIEHAGVFTVFSRLGNVLTIVVACAFFTFGAFVFRHDRVPTSDVPHLGLLRDAARYVSSLLLYALLLHSVSTSSSFHEVCSSSDETPSRPP</sequence>
<evidence type="ECO:0000256" key="2">
    <source>
        <dbReference type="SAM" id="Phobius"/>
    </source>
</evidence>
<reference evidence="5" key="3">
    <citation type="submission" date="2025-04" db="UniProtKB">
        <authorList>
            <consortium name="RefSeq"/>
        </authorList>
    </citation>
    <scope>IDENTIFICATION</scope>
    <source>
        <strain evidence="5">CBS 304.34</strain>
    </source>
</reference>
<feature type="region of interest" description="Disordered" evidence="1">
    <location>
        <begin position="1"/>
        <end position="35"/>
    </location>
</feature>
<accession>A0A6A6YT70</accession>
<keyword evidence="2" id="KW-0812">Transmembrane</keyword>
<protein>
    <submittedName>
        <fullName evidence="3 5">Uncharacterized protein</fullName>
    </submittedName>
</protein>
<keyword evidence="2" id="KW-0472">Membrane</keyword>
<organism evidence="3">
    <name type="scientific">Mytilinidion resinicola</name>
    <dbReference type="NCBI Taxonomy" id="574789"/>
    <lineage>
        <taxon>Eukaryota</taxon>
        <taxon>Fungi</taxon>
        <taxon>Dikarya</taxon>
        <taxon>Ascomycota</taxon>
        <taxon>Pezizomycotina</taxon>
        <taxon>Dothideomycetes</taxon>
        <taxon>Pleosporomycetidae</taxon>
        <taxon>Mytilinidiales</taxon>
        <taxon>Mytilinidiaceae</taxon>
        <taxon>Mytilinidion</taxon>
    </lineage>
</organism>
<gene>
    <name evidence="3 5" type="ORF">BDZ99DRAFT_461713</name>
</gene>
<evidence type="ECO:0000313" key="4">
    <source>
        <dbReference type="Proteomes" id="UP000504636"/>
    </source>
</evidence>
<feature type="transmembrane region" description="Helical" evidence="2">
    <location>
        <begin position="71"/>
        <end position="90"/>
    </location>
</feature>
<dbReference type="RefSeq" id="XP_033578683.1">
    <property type="nucleotide sequence ID" value="XM_033719684.1"/>
</dbReference>
<reference evidence="5" key="2">
    <citation type="submission" date="2020-04" db="EMBL/GenBank/DDBJ databases">
        <authorList>
            <consortium name="NCBI Genome Project"/>
        </authorList>
    </citation>
    <scope>NUCLEOTIDE SEQUENCE</scope>
    <source>
        <strain evidence="5">CBS 304.34</strain>
    </source>
</reference>
<dbReference type="AlphaFoldDB" id="A0A6A6YT70"/>
<evidence type="ECO:0000256" key="1">
    <source>
        <dbReference type="SAM" id="MobiDB-lite"/>
    </source>
</evidence>
<proteinExistence type="predicted"/>
<feature type="compositionally biased region" description="Polar residues" evidence="1">
    <location>
        <begin position="1"/>
        <end position="11"/>
    </location>
</feature>
<reference evidence="3 5" key="1">
    <citation type="journal article" date="2020" name="Stud. Mycol.">
        <title>101 Dothideomycetes genomes: a test case for predicting lifestyles and emergence of pathogens.</title>
        <authorList>
            <person name="Haridas S."/>
            <person name="Albert R."/>
            <person name="Binder M."/>
            <person name="Bloem J."/>
            <person name="Labutti K."/>
            <person name="Salamov A."/>
            <person name="Andreopoulos B."/>
            <person name="Baker S."/>
            <person name="Barry K."/>
            <person name="Bills G."/>
            <person name="Bluhm B."/>
            <person name="Cannon C."/>
            <person name="Castanera R."/>
            <person name="Culley D."/>
            <person name="Daum C."/>
            <person name="Ezra D."/>
            <person name="Gonzalez J."/>
            <person name="Henrissat B."/>
            <person name="Kuo A."/>
            <person name="Liang C."/>
            <person name="Lipzen A."/>
            <person name="Lutzoni F."/>
            <person name="Magnuson J."/>
            <person name="Mondo S."/>
            <person name="Nolan M."/>
            <person name="Ohm R."/>
            <person name="Pangilinan J."/>
            <person name="Park H.-J."/>
            <person name="Ramirez L."/>
            <person name="Alfaro M."/>
            <person name="Sun H."/>
            <person name="Tritt A."/>
            <person name="Yoshinaga Y."/>
            <person name="Zwiers L.-H."/>
            <person name="Turgeon B."/>
            <person name="Goodwin S."/>
            <person name="Spatafora J."/>
            <person name="Crous P."/>
            <person name="Grigoriev I."/>
        </authorList>
    </citation>
    <scope>NUCLEOTIDE SEQUENCE</scope>
    <source>
        <strain evidence="3 5">CBS 304.34</strain>
    </source>
</reference>
<dbReference type="EMBL" id="MU003698">
    <property type="protein sequence ID" value="KAF2811719.1"/>
    <property type="molecule type" value="Genomic_DNA"/>
</dbReference>
<evidence type="ECO:0000313" key="3">
    <source>
        <dbReference type="EMBL" id="KAF2811719.1"/>
    </source>
</evidence>
<dbReference type="Proteomes" id="UP000504636">
    <property type="component" value="Unplaced"/>
</dbReference>
<keyword evidence="4" id="KW-1185">Reference proteome</keyword>
<keyword evidence="2" id="KW-1133">Transmembrane helix</keyword>
<dbReference type="GeneID" id="54460577"/>
<evidence type="ECO:0000313" key="5">
    <source>
        <dbReference type="RefSeq" id="XP_033578683.1"/>
    </source>
</evidence>
<name>A0A6A6YT70_9PEZI</name>